<keyword evidence="3" id="KW-1185">Reference proteome</keyword>
<keyword evidence="1" id="KW-0732">Signal</keyword>
<accession>A0A0H2RWR1</accession>
<protein>
    <recommendedName>
        <fullName evidence="4">Secreted protein</fullName>
    </recommendedName>
</protein>
<dbReference type="AlphaFoldDB" id="A0A0H2RWR1"/>
<dbReference type="InParanoid" id="A0A0H2RWR1"/>
<sequence length="103" mass="11563">MYIVCAVMFIVWTSSKVLIATATCHSLQAIGSCLSCRFMLELRSYVDDFTVHTMSVSPEHVLRQEAELRFGGMDRTSRTSFDDELDEDCTHSMFTSAPSALNL</sequence>
<feature type="chain" id="PRO_5005202188" description="Secreted protein" evidence="1">
    <location>
        <begin position="23"/>
        <end position="103"/>
    </location>
</feature>
<dbReference type="Proteomes" id="UP000053477">
    <property type="component" value="Unassembled WGS sequence"/>
</dbReference>
<proteinExistence type="predicted"/>
<evidence type="ECO:0000256" key="1">
    <source>
        <dbReference type="SAM" id="SignalP"/>
    </source>
</evidence>
<organism evidence="2 3">
    <name type="scientific">Schizopora paradoxa</name>
    <dbReference type="NCBI Taxonomy" id="27342"/>
    <lineage>
        <taxon>Eukaryota</taxon>
        <taxon>Fungi</taxon>
        <taxon>Dikarya</taxon>
        <taxon>Basidiomycota</taxon>
        <taxon>Agaricomycotina</taxon>
        <taxon>Agaricomycetes</taxon>
        <taxon>Hymenochaetales</taxon>
        <taxon>Schizoporaceae</taxon>
        <taxon>Schizopora</taxon>
    </lineage>
</organism>
<feature type="signal peptide" evidence="1">
    <location>
        <begin position="1"/>
        <end position="22"/>
    </location>
</feature>
<evidence type="ECO:0000313" key="3">
    <source>
        <dbReference type="Proteomes" id="UP000053477"/>
    </source>
</evidence>
<dbReference type="EMBL" id="KQ086061">
    <property type="protein sequence ID" value="KLO09256.1"/>
    <property type="molecule type" value="Genomic_DNA"/>
</dbReference>
<gene>
    <name evidence="2" type="ORF">SCHPADRAFT_573693</name>
</gene>
<name>A0A0H2RWR1_9AGAM</name>
<evidence type="ECO:0008006" key="4">
    <source>
        <dbReference type="Google" id="ProtNLM"/>
    </source>
</evidence>
<evidence type="ECO:0000313" key="2">
    <source>
        <dbReference type="EMBL" id="KLO09256.1"/>
    </source>
</evidence>
<reference evidence="2 3" key="1">
    <citation type="submission" date="2015-04" db="EMBL/GenBank/DDBJ databases">
        <title>Complete genome sequence of Schizopora paradoxa KUC8140, a cosmopolitan wood degrader in East Asia.</title>
        <authorList>
            <consortium name="DOE Joint Genome Institute"/>
            <person name="Min B."/>
            <person name="Park H."/>
            <person name="Jang Y."/>
            <person name="Kim J.-J."/>
            <person name="Kim K.H."/>
            <person name="Pangilinan J."/>
            <person name="Lipzen A."/>
            <person name="Riley R."/>
            <person name="Grigoriev I.V."/>
            <person name="Spatafora J.W."/>
            <person name="Choi I.-G."/>
        </authorList>
    </citation>
    <scope>NUCLEOTIDE SEQUENCE [LARGE SCALE GENOMIC DNA]</scope>
    <source>
        <strain evidence="2 3">KUC8140</strain>
    </source>
</reference>